<dbReference type="OrthoDB" id="3261222at2759"/>
<organism evidence="1 2">
    <name type="scientific">Crucibulum laeve</name>
    <dbReference type="NCBI Taxonomy" id="68775"/>
    <lineage>
        <taxon>Eukaryota</taxon>
        <taxon>Fungi</taxon>
        <taxon>Dikarya</taxon>
        <taxon>Basidiomycota</taxon>
        <taxon>Agaricomycotina</taxon>
        <taxon>Agaricomycetes</taxon>
        <taxon>Agaricomycetidae</taxon>
        <taxon>Agaricales</taxon>
        <taxon>Agaricineae</taxon>
        <taxon>Nidulariaceae</taxon>
        <taxon>Crucibulum</taxon>
    </lineage>
</organism>
<gene>
    <name evidence="1" type="ORF">BDQ12DRAFT_671773</name>
</gene>
<evidence type="ECO:0000313" key="1">
    <source>
        <dbReference type="EMBL" id="TFK31564.1"/>
    </source>
</evidence>
<evidence type="ECO:0000313" key="2">
    <source>
        <dbReference type="Proteomes" id="UP000308652"/>
    </source>
</evidence>
<protein>
    <submittedName>
        <fullName evidence="1">Uncharacterized protein</fullName>
    </submittedName>
</protein>
<accession>A0A5C3LEP1</accession>
<dbReference type="AlphaFoldDB" id="A0A5C3LEP1"/>
<dbReference type="EMBL" id="ML213733">
    <property type="protein sequence ID" value="TFK31564.1"/>
    <property type="molecule type" value="Genomic_DNA"/>
</dbReference>
<reference evidence="1 2" key="1">
    <citation type="journal article" date="2019" name="Nat. Ecol. Evol.">
        <title>Megaphylogeny resolves global patterns of mushroom evolution.</title>
        <authorList>
            <person name="Varga T."/>
            <person name="Krizsan K."/>
            <person name="Foldi C."/>
            <person name="Dima B."/>
            <person name="Sanchez-Garcia M."/>
            <person name="Sanchez-Ramirez S."/>
            <person name="Szollosi G.J."/>
            <person name="Szarkandi J.G."/>
            <person name="Papp V."/>
            <person name="Albert L."/>
            <person name="Andreopoulos W."/>
            <person name="Angelini C."/>
            <person name="Antonin V."/>
            <person name="Barry K.W."/>
            <person name="Bougher N.L."/>
            <person name="Buchanan P."/>
            <person name="Buyck B."/>
            <person name="Bense V."/>
            <person name="Catcheside P."/>
            <person name="Chovatia M."/>
            <person name="Cooper J."/>
            <person name="Damon W."/>
            <person name="Desjardin D."/>
            <person name="Finy P."/>
            <person name="Geml J."/>
            <person name="Haridas S."/>
            <person name="Hughes K."/>
            <person name="Justo A."/>
            <person name="Karasinski D."/>
            <person name="Kautmanova I."/>
            <person name="Kiss B."/>
            <person name="Kocsube S."/>
            <person name="Kotiranta H."/>
            <person name="LaButti K.M."/>
            <person name="Lechner B.E."/>
            <person name="Liimatainen K."/>
            <person name="Lipzen A."/>
            <person name="Lukacs Z."/>
            <person name="Mihaltcheva S."/>
            <person name="Morgado L.N."/>
            <person name="Niskanen T."/>
            <person name="Noordeloos M.E."/>
            <person name="Ohm R.A."/>
            <person name="Ortiz-Santana B."/>
            <person name="Ovrebo C."/>
            <person name="Racz N."/>
            <person name="Riley R."/>
            <person name="Savchenko A."/>
            <person name="Shiryaev A."/>
            <person name="Soop K."/>
            <person name="Spirin V."/>
            <person name="Szebenyi C."/>
            <person name="Tomsovsky M."/>
            <person name="Tulloss R.E."/>
            <person name="Uehling J."/>
            <person name="Grigoriev I.V."/>
            <person name="Vagvolgyi C."/>
            <person name="Papp T."/>
            <person name="Martin F.M."/>
            <person name="Miettinen O."/>
            <person name="Hibbett D.S."/>
            <person name="Nagy L.G."/>
        </authorList>
    </citation>
    <scope>NUCLEOTIDE SEQUENCE [LARGE SCALE GENOMIC DNA]</scope>
    <source>
        <strain evidence="1 2">CBS 166.37</strain>
    </source>
</reference>
<dbReference type="Proteomes" id="UP000308652">
    <property type="component" value="Unassembled WGS sequence"/>
</dbReference>
<name>A0A5C3LEP1_9AGAR</name>
<proteinExistence type="predicted"/>
<sequence length="108" mass="12497">MAILEAPPPLTLRGCTITEVESYKYLGMHINKKLYWNIQANNMIEKATKHVVHPTAQGGQQPEVHWVTMEKIGPDLRGLYHPPCFHKDSLWIPGFQFFSDHYNNYGME</sequence>
<keyword evidence="2" id="KW-1185">Reference proteome</keyword>